<feature type="region of interest" description="Disordered" evidence="1">
    <location>
        <begin position="41"/>
        <end position="98"/>
    </location>
</feature>
<dbReference type="Proteomes" id="UP000199504">
    <property type="component" value="Unassembled WGS sequence"/>
</dbReference>
<evidence type="ECO:0008006" key="5">
    <source>
        <dbReference type="Google" id="ProtNLM"/>
    </source>
</evidence>
<dbReference type="OrthoDB" id="3373735at2"/>
<reference evidence="4" key="1">
    <citation type="submission" date="2016-06" db="EMBL/GenBank/DDBJ databases">
        <authorList>
            <person name="Varghese N."/>
            <person name="Submissions Spin"/>
        </authorList>
    </citation>
    <scope>NUCLEOTIDE SEQUENCE [LARGE SCALE GENOMIC DNA]</scope>
    <source>
        <strain evidence="4">DSM 44830</strain>
    </source>
</reference>
<sequence>MNLVTPPSLRAAVRRSRVLLGATALLLALAAAGCTAATGAAQTATTPSVAGTAPSVDVTPSPTPSVDPPASAAATPTAATAAPRTPTRSASARPSVGSRLVFDPDGLGELKLGMTKKQALATGMIKSFQEKPAGSSCPSIAELKGTGGSVWWSTKLGVVVISPASGVETVQGLHVGSSRDDVVRVYPEWAVSGDDNGRLNVAVPGNPDARFRIEMANQKVTSIALQDAKQDCYE</sequence>
<keyword evidence="4" id="KW-1185">Reference proteome</keyword>
<dbReference type="RefSeq" id="WP_091614187.1">
    <property type="nucleotide sequence ID" value="NZ_FMCX01000009.1"/>
</dbReference>
<accession>A0A1C5AFE9</accession>
<gene>
    <name evidence="3" type="ORF">GA0070564_109161</name>
</gene>
<feature type="chain" id="PRO_5008711152" description="Secreted protein" evidence="2">
    <location>
        <begin position="37"/>
        <end position="234"/>
    </location>
</feature>
<dbReference type="EMBL" id="FMCX01000009">
    <property type="protein sequence ID" value="SCF43806.1"/>
    <property type="molecule type" value="Genomic_DNA"/>
</dbReference>
<feature type="compositionally biased region" description="Low complexity" evidence="1">
    <location>
        <begin position="41"/>
        <end position="60"/>
    </location>
</feature>
<evidence type="ECO:0000256" key="2">
    <source>
        <dbReference type="SAM" id="SignalP"/>
    </source>
</evidence>
<evidence type="ECO:0000313" key="3">
    <source>
        <dbReference type="EMBL" id="SCF43806.1"/>
    </source>
</evidence>
<evidence type="ECO:0000256" key="1">
    <source>
        <dbReference type="SAM" id="MobiDB-lite"/>
    </source>
</evidence>
<organism evidence="3 4">
    <name type="scientific">Micromonospora mirobrigensis</name>
    <dbReference type="NCBI Taxonomy" id="262898"/>
    <lineage>
        <taxon>Bacteria</taxon>
        <taxon>Bacillati</taxon>
        <taxon>Actinomycetota</taxon>
        <taxon>Actinomycetes</taxon>
        <taxon>Micromonosporales</taxon>
        <taxon>Micromonosporaceae</taxon>
        <taxon>Micromonospora</taxon>
    </lineage>
</organism>
<feature type="compositionally biased region" description="Low complexity" evidence="1">
    <location>
        <begin position="68"/>
        <end position="95"/>
    </location>
</feature>
<feature type="signal peptide" evidence="2">
    <location>
        <begin position="1"/>
        <end position="36"/>
    </location>
</feature>
<dbReference type="AlphaFoldDB" id="A0A1C5AFE9"/>
<name>A0A1C5AFE9_9ACTN</name>
<evidence type="ECO:0000313" key="4">
    <source>
        <dbReference type="Proteomes" id="UP000199504"/>
    </source>
</evidence>
<proteinExistence type="predicted"/>
<protein>
    <recommendedName>
        <fullName evidence="5">Secreted protein</fullName>
    </recommendedName>
</protein>
<keyword evidence="2" id="KW-0732">Signal</keyword>
<dbReference type="STRING" id="262898.GA0070564_109161"/>